<evidence type="ECO:0000313" key="3">
    <source>
        <dbReference type="Proteomes" id="UP000439903"/>
    </source>
</evidence>
<gene>
    <name evidence="2" type="ORF">F8M41_010549</name>
</gene>
<protein>
    <submittedName>
        <fullName evidence="2">Uncharacterized protein</fullName>
    </submittedName>
</protein>
<proteinExistence type="predicted"/>
<feature type="compositionally biased region" description="Basic and acidic residues" evidence="1">
    <location>
        <begin position="31"/>
        <end position="46"/>
    </location>
</feature>
<evidence type="ECO:0000313" key="2">
    <source>
        <dbReference type="EMBL" id="KAF0392282.1"/>
    </source>
</evidence>
<dbReference type="EMBL" id="WTPW01002193">
    <property type="protein sequence ID" value="KAF0392282.1"/>
    <property type="molecule type" value="Genomic_DNA"/>
</dbReference>
<organism evidence="2 3">
    <name type="scientific">Gigaspora margarita</name>
    <dbReference type="NCBI Taxonomy" id="4874"/>
    <lineage>
        <taxon>Eukaryota</taxon>
        <taxon>Fungi</taxon>
        <taxon>Fungi incertae sedis</taxon>
        <taxon>Mucoromycota</taxon>
        <taxon>Glomeromycotina</taxon>
        <taxon>Glomeromycetes</taxon>
        <taxon>Diversisporales</taxon>
        <taxon>Gigasporaceae</taxon>
        <taxon>Gigaspora</taxon>
    </lineage>
</organism>
<evidence type="ECO:0000256" key="1">
    <source>
        <dbReference type="SAM" id="MobiDB-lite"/>
    </source>
</evidence>
<dbReference type="Proteomes" id="UP000439903">
    <property type="component" value="Unassembled WGS sequence"/>
</dbReference>
<reference evidence="2 3" key="1">
    <citation type="journal article" date="2019" name="Environ. Microbiol.">
        <title>At the nexus of three kingdoms: the genome of the mycorrhizal fungus Gigaspora margarita provides insights into plant, endobacterial and fungal interactions.</title>
        <authorList>
            <person name="Venice F."/>
            <person name="Ghignone S."/>
            <person name="Salvioli di Fossalunga A."/>
            <person name="Amselem J."/>
            <person name="Novero M."/>
            <person name="Xianan X."/>
            <person name="Sedzielewska Toro K."/>
            <person name="Morin E."/>
            <person name="Lipzen A."/>
            <person name="Grigoriev I.V."/>
            <person name="Henrissat B."/>
            <person name="Martin F.M."/>
            <person name="Bonfante P."/>
        </authorList>
    </citation>
    <scope>NUCLEOTIDE SEQUENCE [LARGE SCALE GENOMIC DNA]</scope>
    <source>
        <strain evidence="2 3">BEG34</strain>
    </source>
</reference>
<feature type="compositionally biased region" description="Basic residues" evidence="1">
    <location>
        <begin position="98"/>
        <end position="107"/>
    </location>
</feature>
<accession>A0A8H3X0Q7</accession>
<feature type="region of interest" description="Disordered" evidence="1">
    <location>
        <begin position="1"/>
        <end position="107"/>
    </location>
</feature>
<feature type="compositionally biased region" description="Acidic residues" evidence="1">
    <location>
        <begin position="84"/>
        <end position="94"/>
    </location>
</feature>
<comment type="caution">
    <text evidence="2">The sequence shown here is derived from an EMBL/GenBank/DDBJ whole genome shotgun (WGS) entry which is preliminary data.</text>
</comment>
<keyword evidence="3" id="KW-1185">Reference proteome</keyword>
<name>A0A8H3X0Q7_GIGMA</name>
<sequence>MSANATDASTGIDRSHDTKKYHTTVGDYQSDEIKYVNEGDNEKDTDLVNIDQQSQEIEEEDELQPKKRKRNVREKKNQASDNTDLQEIEEGEDELQPKKKKRNMREKKIRLGNIVAKLFKQIK</sequence>
<dbReference type="OrthoDB" id="2391309at2759"/>
<dbReference type="AlphaFoldDB" id="A0A8H3X0Q7"/>